<organism evidence="3 4">
    <name type="scientific">Brassica carinata</name>
    <name type="common">Ethiopian mustard</name>
    <name type="synonym">Abyssinian cabbage</name>
    <dbReference type="NCBI Taxonomy" id="52824"/>
    <lineage>
        <taxon>Eukaryota</taxon>
        <taxon>Viridiplantae</taxon>
        <taxon>Streptophyta</taxon>
        <taxon>Embryophyta</taxon>
        <taxon>Tracheophyta</taxon>
        <taxon>Spermatophyta</taxon>
        <taxon>Magnoliopsida</taxon>
        <taxon>eudicotyledons</taxon>
        <taxon>Gunneridae</taxon>
        <taxon>Pentapetalae</taxon>
        <taxon>rosids</taxon>
        <taxon>malvids</taxon>
        <taxon>Brassicales</taxon>
        <taxon>Brassicaceae</taxon>
        <taxon>Brassiceae</taxon>
        <taxon>Brassica</taxon>
    </lineage>
</organism>
<dbReference type="InterPro" id="IPR013083">
    <property type="entry name" value="Znf_RING/FYVE/PHD"/>
</dbReference>
<proteinExistence type="predicted"/>
<dbReference type="SMART" id="SM00184">
    <property type="entry name" value="RING"/>
    <property type="match status" value="1"/>
</dbReference>
<dbReference type="InterPro" id="IPR001841">
    <property type="entry name" value="Znf_RING"/>
</dbReference>
<dbReference type="OrthoDB" id="1045943at2759"/>
<dbReference type="GO" id="GO:0008270">
    <property type="term" value="F:zinc ion binding"/>
    <property type="evidence" value="ECO:0007669"/>
    <property type="project" value="UniProtKB-KW"/>
</dbReference>
<dbReference type="Pfam" id="PF13639">
    <property type="entry name" value="zf-RING_2"/>
    <property type="match status" value="1"/>
</dbReference>
<dbReference type="SUPFAM" id="SSF57850">
    <property type="entry name" value="RING/U-box"/>
    <property type="match status" value="1"/>
</dbReference>
<evidence type="ECO:0000256" key="1">
    <source>
        <dbReference type="PROSITE-ProRule" id="PRU00175"/>
    </source>
</evidence>
<dbReference type="Proteomes" id="UP000886595">
    <property type="component" value="Unassembled WGS sequence"/>
</dbReference>
<dbReference type="AlphaFoldDB" id="A0A8X7VBS2"/>
<dbReference type="EMBL" id="JAAMPC010000006">
    <property type="protein sequence ID" value="KAG2308321.1"/>
    <property type="molecule type" value="Genomic_DNA"/>
</dbReference>
<accession>A0A8X7VBS2</accession>
<keyword evidence="4" id="KW-1185">Reference proteome</keyword>
<evidence type="ECO:0000259" key="2">
    <source>
        <dbReference type="PROSITE" id="PS50089"/>
    </source>
</evidence>
<keyword evidence="1" id="KW-0863">Zinc-finger</keyword>
<dbReference type="PANTHER" id="PTHR45676:SF178">
    <property type="entry name" value="RING-TYPE E3 UBIQUITIN TRANSFERASE"/>
    <property type="match status" value="1"/>
</dbReference>
<dbReference type="PROSITE" id="PS50089">
    <property type="entry name" value="ZF_RING_2"/>
    <property type="match status" value="1"/>
</dbReference>
<evidence type="ECO:0000313" key="4">
    <source>
        <dbReference type="Proteomes" id="UP000886595"/>
    </source>
</evidence>
<dbReference type="GO" id="GO:0016567">
    <property type="term" value="P:protein ubiquitination"/>
    <property type="evidence" value="ECO:0007669"/>
    <property type="project" value="TreeGrafter"/>
</dbReference>
<dbReference type="PANTHER" id="PTHR45676">
    <property type="entry name" value="RING-H2 FINGER PROTEIN ATL51-RELATED"/>
    <property type="match status" value="1"/>
</dbReference>
<name>A0A8X7VBS2_BRACI</name>
<keyword evidence="1" id="KW-0862">Zinc</keyword>
<feature type="domain" description="RING-type" evidence="2">
    <location>
        <begin position="147"/>
        <end position="189"/>
    </location>
</feature>
<sequence>METTLVTIDVDETSLHHHHPSARNPICINLVNQIQRFAIDESSETKTCTGRYPSTSSFSQINLGLHDYEFSPSYLFSLIEPHLRSPHKSDLIAEEMAYWAIRHIFPKRKPYRMFVNVVTTENVFVKATDSHQKEEEEEEEEEEKSTCAICLEDMLKDEKMELLFSCSHRFHLRCIAVWLQNSDSCPLCRQNLWE</sequence>
<dbReference type="Gene3D" id="3.30.40.10">
    <property type="entry name" value="Zinc/RING finger domain, C3HC4 (zinc finger)"/>
    <property type="match status" value="1"/>
</dbReference>
<keyword evidence="1" id="KW-0479">Metal-binding</keyword>
<gene>
    <name evidence="3" type="ORF">Bca52824_028069</name>
</gene>
<protein>
    <recommendedName>
        <fullName evidence="2">RING-type domain-containing protein</fullName>
    </recommendedName>
</protein>
<evidence type="ECO:0000313" key="3">
    <source>
        <dbReference type="EMBL" id="KAG2308321.1"/>
    </source>
</evidence>
<comment type="caution">
    <text evidence="3">The sequence shown here is derived from an EMBL/GenBank/DDBJ whole genome shotgun (WGS) entry which is preliminary data.</text>
</comment>
<reference evidence="3 4" key="1">
    <citation type="submission" date="2020-02" db="EMBL/GenBank/DDBJ databases">
        <authorList>
            <person name="Ma Q."/>
            <person name="Huang Y."/>
            <person name="Song X."/>
            <person name="Pei D."/>
        </authorList>
    </citation>
    <scope>NUCLEOTIDE SEQUENCE [LARGE SCALE GENOMIC DNA]</scope>
    <source>
        <strain evidence="3">Sxm20200214</strain>
        <tissue evidence="3">Leaf</tissue>
    </source>
</reference>